<feature type="signal peptide" evidence="1">
    <location>
        <begin position="1"/>
        <end position="26"/>
    </location>
</feature>
<dbReference type="PROSITE" id="PS51257">
    <property type="entry name" value="PROKAR_LIPOPROTEIN"/>
    <property type="match status" value="1"/>
</dbReference>
<evidence type="ECO:0008006" key="4">
    <source>
        <dbReference type="Google" id="ProtNLM"/>
    </source>
</evidence>
<dbReference type="EMBL" id="CP001792">
    <property type="protein sequence ID" value="ACX75325.1"/>
    <property type="molecule type" value="Genomic_DNA"/>
</dbReference>
<keyword evidence="3" id="KW-1185">Reference proteome</keyword>
<dbReference type="InterPro" id="IPR011047">
    <property type="entry name" value="Quinoprotein_ADH-like_sf"/>
</dbReference>
<name>A0ABN3YWK9_FIBSS</name>
<dbReference type="RefSeq" id="WP_015732097.1">
    <property type="nucleotide sequence ID" value="NC_013410.1"/>
</dbReference>
<evidence type="ECO:0000256" key="1">
    <source>
        <dbReference type="SAM" id="SignalP"/>
    </source>
</evidence>
<keyword evidence="1" id="KW-0732">Signal</keyword>
<evidence type="ECO:0000313" key="3">
    <source>
        <dbReference type="Proteomes" id="UP000001497"/>
    </source>
</evidence>
<gene>
    <name evidence="2" type="ordered locus">Fisuc_1732</name>
</gene>
<organism evidence="2 3">
    <name type="scientific">Fibrobacter succinogenes (strain ATCC 19169 / S85)</name>
    <dbReference type="NCBI Taxonomy" id="59374"/>
    <lineage>
        <taxon>Bacteria</taxon>
        <taxon>Pseudomonadati</taxon>
        <taxon>Fibrobacterota</taxon>
        <taxon>Fibrobacteria</taxon>
        <taxon>Fibrobacterales</taxon>
        <taxon>Fibrobacteraceae</taxon>
        <taxon>Fibrobacter</taxon>
    </lineage>
</organism>
<feature type="chain" id="PRO_5047199085" description="Lipoprotein" evidence="1">
    <location>
        <begin position="27"/>
        <end position="400"/>
    </location>
</feature>
<dbReference type="SUPFAM" id="SSF50998">
    <property type="entry name" value="Quinoprotein alcohol dehydrogenase-like"/>
    <property type="match status" value="1"/>
</dbReference>
<protein>
    <recommendedName>
        <fullName evidence="4">Lipoprotein</fullName>
    </recommendedName>
</protein>
<sequence>MNKKLIALTFAASLFAACGSDSSSNASSDSDDYKREFATSISTGETMFIGTMSLDHTDDLGKDFVEVGTRAGVVYYDNALFIADLDVGSISRYSLTENNKLGKVTAKLSLPGTWVNHIYFVNDEKAYLGGMLDSLIIINPKTMKQTGAIDLSKYKDKDALVVSPGTGVIVDGRLYVGLLQNVSDYATGNEAQVAIIDVKKDEVVAVAKDDRVAAVGSLDDSQNQAFTVIDGYIYCYSNASWGYAPGQVDGFLRIKVGETKFDKDYAWYITKDVAIDGITKKDNFKYLSPATYPSEDGYVYSFLNVMVDLQQTWTDMDSYHNNTCKPVQVDLANKKIKALPIGYSSSWASYGKYVEDDGNVIFAVSTEEDGNAYFRYDPKTDKAEKIAKSEQIPMWIVPLK</sequence>
<evidence type="ECO:0000313" key="2">
    <source>
        <dbReference type="EMBL" id="ACX75325.1"/>
    </source>
</evidence>
<reference evidence="2" key="1">
    <citation type="submission" date="2009-10" db="EMBL/GenBank/DDBJ databases">
        <title>Complete sequence of Fibrobacter succinogenes subsp. succinogenes S85.</title>
        <authorList>
            <consortium name="US DOE Joint Genome Institute"/>
            <person name="Lucas S."/>
            <person name="Copeland A."/>
            <person name="Lapidus A."/>
            <person name="Glavina del Rio T."/>
            <person name="Tice H."/>
            <person name="Bruce D."/>
            <person name="Goodwin L."/>
            <person name="Pitluck S."/>
            <person name="Chertkov O."/>
            <person name="Detter J.C."/>
            <person name="Han C."/>
            <person name="Tapia R."/>
            <person name="Larimer F."/>
            <person name="Land M."/>
            <person name="Hauser L."/>
            <person name="Kyrpides N."/>
            <person name="Mikhailova N."/>
            <person name="Weimer P.J."/>
            <person name="Stevenson D.M."/>
            <person name="Boyum J."/>
            <person name="Brumm P.I."/>
            <person name="Mead D."/>
        </authorList>
    </citation>
    <scope>NUCLEOTIDE SEQUENCE [LARGE SCALE GENOMIC DNA]</scope>
    <source>
        <strain evidence="2">S85</strain>
    </source>
</reference>
<accession>A0ABN3YWK9</accession>
<proteinExistence type="predicted"/>
<dbReference type="Proteomes" id="UP000001497">
    <property type="component" value="Chromosome"/>
</dbReference>